<reference evidence="1" key="1">
    <citation type="submission" date="2014-05" db="EMBL/GenBank/DDBJ databases">
        <authorList>
            <person name="Chronopoulou M."/>
        </authorList>
    </citation>
    <scope>NUCLEOTIDE SEQUENCE</scope>
    <source>
        <tissue evidence="1">Whole organism</tissue>
    </source>
</reference>
<evidence type="ECO:0000313" key="1">
    <source>
        <dbReference type="EMBL" id="CDW49546.1"/>
    </source>
</evidence>
<organism evidence="1">
    <name type="scientific">Lepeophtheirus salmonis</name>
    <name type="common">Salmon louse</name>
    <name type="synonym">Caligus salmonis</name>
    <dbReference type="NCBI Taxonomy" id="72036"/>
    <lineage>
        <taxon>Eukaryota</taxon>
        <taxon>Metazoa</taxon>
        <taxon>Ecdysozoa</taxon>
        <taxon>Arthropoda</taxon>
        <taxon>Crustacea</taxon>
        <taxon>Multicrustacea</taxon>
        <taxon>Hexanauplia</taxon>
        <taxon>Copepoda</taxon>
        <taxon>Siphonostomatoida</taxon>
        <taxon>Caligidae</taxon>
        <taxon>Lepeophtheirus</taxon>
    </lineage>
</organism>
<protein>
    <submittedName>
        <fullName evidence="1">Uncharacterized protein</fullName>
    </submittedName>
</protein>
<dbReference type="AlphaFoldDB" id="A0A0K2VHW6"/>
<sequence>MRYDELYFNNNNINIRKGGGGVFIINISVYNRIDKEPLSNLVNLIQG</sequence>
<name>A0A0K2VHW6_LEPSM</name>
<accession>A0A0K2VHW6</accession>
<dbReference type="EMBL" id="HACA01032185">
    <property type="protein sequence ID" value="CDW49546.1"/>
    <property type="molecule type" value="Transcribed_RNA"/>
</dbReference>
<proteinExistence type="predicted"/>